<reference evidence="1 2" key="2">
    <citation type="submission" date="2020-03" db="EMBL/GenBank/DDBJ databases">
        <title>Roseomonas stagni sp. nov., isolated from pond water in Japan.</title>
        <authorList>
            <person name="Furuhata K."/>
            <person name="Miyamoto H."/>
            <person name="Goto K."/>
        </authorList>
    </citation>
    <scope>NUCLEOTIDE SEQUENCE [LARGE SCALE GENOMIC DNA]</scope>
    <source>
        <strain evidence="1 2">PeD5</strain>
    </source>
</reference>
<proteinExistence type="predicted"/>
<dbReference type="EMBL" id="JAAIKB010000003">
    <property type="protein sequence ID" value="NGM20247.1"/>
    <property type="molecule type" value="Genomic_DNA"/>
</dbReference>
<dbReference type="SUPFAM" id="SSF53474">
    <property type="entry name" value="alpha/beta-Hydrolases"/>
    <property type="match status" value="1"/>
</dbReference>
<evidence type="ECO:0000313" key="2">
    <source>
        <dbReference type="Proteomes" id="UP000475385"/>
    </source>
</evidence>
<dbReference type="InterPro" id="IPR029058">
    <property type="entry name" value="AB_hydrolase_fold"/>
</dbReference>
<keyword evidence="2" id="KW-1185">Reference proteome</keyword>
<keyword evidence="1" id="KW-0378">Hydrolase</keyword>
<reference evidence="1 2" key="1">
    <citation type="submission" date="2020-02" db="EMBL/GenBank/DDBJ databases">
        <authorList>
            <person name="Kim H.M."/>
            <person name="Jeon C.O."/>
        </authorList>
    </citation>
    <scope>NUCLEOTIDE SEQUENCE [LARGE SCALE GENOMIC DNA]</scope>
    <source>
        <strain evidence="1 2">PeD5</strain>
    </source>
</reference>
<name>A0A6M1LJA1_9PROT</name>
<sequence length="487" mass="52484">MVGFDRNVVMPGYRAEEGGQAVCIPFMPTAQFTPPGYRGDFHADEFTDARIRARYVACQADAGCLAAARAGATTFTSAERRRTGTVDASGLVDPQGAVDLRAIRRPAFFARWQEPIAAAESRTFTVEFTVPRDSYERLHLNRHDPIRLRGWYLEGQGIEVGAGRRRALVMLNNGGGNEITGIDDPEANGVTRNAQGAFVPDAAAATRSEQPGMRHWRGFAAALNAAGFDVLVSDRRGNGISGGVSGFNTAEQARDIWRQLQQLETGDGLRMLTPDGQLLEGRAAGGRLLAGMGAAGIPIVIGGYSRGSYTTAWAMHQNFVEDCNRDQPGTACAPPRGQPNIRGAILYGPNAGGLGWRLAGHDMIEAALRTERNTTYYPDGEVYAGIAQWPALMVVKGTYDYVEGLEGSFAAFHRARGLREIHLFRGPHQLNTQAPEAMRIVGERMVAFSRAAVLGEPAAQGFREPRDLRDAVLASTPIWGATTGAVP</sequence>
<dbReference type="GO" id="GO:0016787">
    <property type="term" value="F:hydrolase activity"/>
    <property type="evidence" value="ECO:0007669"/>
    <property type="project" value="UniProtKB-KW"/>
</dbReference>
<protein>
    <submittedName>
        <fullName evidence="1">Alpha/beta hydrolase</fullName>
    </submittedName>
</protein>
<comment type="caution">
    <text evidence="1">The sequence shown here is derived from an EMBL/GenBank/DDBJ whole genome shotgun (WGS) entry which is preliminary data.</text>
</comment>
<dbReference type="Gene3D" id="3.40.50.1820">
    <property type="entry name" value="alpha/beta hydrolase"/>
    <property type="match status" value="1"/>
</dbReference>
<evidence type="ECO:0000313" key="1">
    <source>
        <dbReference type="EMBL" id="NGM20247.1"/>
    </source>
</evidence>
<organism evidence="1 2">
    <name type="scientific">Falsiroseomonas algicola</name>
    <dbReference type="NCBI Taxonomy" id="2716930"/>
    <lineage>
        <taxon>Bacteria</taxon>
        <taxon>Pseudomonadati</taxon>
        <taxon>Pseudomonadota</taxon>
        <taxon>Alphaproteobacteria</taxon>
        <taxon>Acetobacterales</taxon>
        <taxon>Roseomonadaceae</taxon>
        <taxon>Falsiroseomonas</taxon>
    </lineage>
</organism>
<accession>A0A6M1LJA1</accession>
<gene>
    <name evidence="1" type="ORF">G3576_09500</name>
</gene>
<dbReference type="Proteomes" id="UP000475385">
    <property type="component" value="Unassembled WGS sequence"/>
</dbReference>
<dbReference type="AlphaFoldDB" id="A0A6M1LJA1"/>